<dbReference type="UniPathway" id="UPA00060"/>
<dbReference type="GO" id="GO:0005737">
    <property type="term" value="C:cytoplasm"/>
    <property type="evidence" value="ECO:0007669"/>
    <property type="project" value="TreeGrafter"/>
</dbReference>
<dbReference type="PANTHER" id="PTHR13847">
    <property type="entry name" value="SARCOSINE DEHYDROGENASE-RELATED"/>
    <property type="match status" value="1"/>
</dbReference>
<feature type="domain" description="FAD dependent oxidoreductase" evidence="4">
    <location>
        <begin position="3"/>
        <end position="346"/>
    </location>
</feature>
<evidence type="ECO:0000256" key="1">
    <source>
        <dbReference type="ARBA" id="ARBA00004948"/>
    </source>
</evidence>
<evidence type="ECO:0000256" key="2">
    <source>
        <dbReference type="ARBA" id="ARBA00022977"/>
    </source>
</evidence>
<comment type="caution">
    <text evidence="5">The sequence shown here is derived from an EMBL/GenBank/DDBJ whole genome shotgun (WGS) entry which is preliminary data.</text>
</comment>
<dbReference type="GO" id="GO:0009229">
    <property type="term" value="P:thiamine diphosphate biosynthetic process"/>
    <property type="evidence" value="ECO:0007669"/>
    <property type="project" value="UniProtKB-UniPathway"/>
</dbReference>
<keyword evidence="2" id="KW-0784">Thiamine biosynthesis</keyword>
<reference evidence="5" key="1">
    <citation type="journal article" date="2020" name="mSystems">
        <title>Genome- and Community-Level Interaction Insights into Carbon Utilization and Element Cycling Functions of Hydrothermarchaeota in Hydrothermal Sediment.</title>
        <authorList>
            <person name="Zhou Z."/>
            <person name="Liu Y."/>
            <person name="Xu W."/>
            <person name="Pan J."/>
            <person name="Luo Z.H."/>
            <person name="Li M."/>
        </authorList>
    </citation>
    <scope>NUCLEOTIDE SEQUENCE [LARGE SCALE GENOMIC DNA]</scope>
    <source>
        <strain evidence="5">SpSt-339</strain>
    </source>
</reference>
<evidence type="ECO:0000259" key="4">
    <source>
        <dbReference type="Pfam" id="PF01266"/>
    </source>
</evidence>
<dbReference type="EMBL" id="DSOK01000337">
    <property type="protein sequence ID" value="HEN16182.1"/>
    <property type="molecule type" value="Genomic_DNA"/>
</dbReference>
<proteinExistence type="predicted"/>
<dbReference type="InterPro" id="IPR036188">
    <property type="entry name" value="FAD/NAD-bd_sf"/>
</dbReference>
<protein>
    <submittedName>
        <fullName evidence="5">Glycine oxidase ThiO</fullName>
        <ecNumber evidence="5">1.4.3.19</ecNumber>
    </submittedName>
</protein>
<name>A0A7C2K0J7_9PLAN</name>
<evidence type="ECO:0000313" key="5">
    <source>
        <dbReference type="EMBL" id="HEN16182.1"/>
    </source>
</evidence>
<dbReference type="EC" id="1.4.3.19" evidence="5"/>
<sequence length="361" mass="38023">MPDVVVIGGGVIGLSAAFELAESGLSVRVLEQGMPGREASWAGAGMLPPGNPDVATGPEPVLRGHSHRLWPEWAARITDRSGIATEFARCGGVEVRLGSSPIALDDEVAAWRREGVTVEPLSTAGLRDRYPHLSREITAAYVLPEWGQVRNPRLLKALVAACATRGVTISAGHPVVGFEQIGDRVVAARTPAGPVAGEAFVIAGGAWSGELLRQVGVEIPIEPVRGQIVLLQKQPPLFGHVIQSGARYLVPRSDGRVLVGATEEHAGFVKANTSEGVQGLLMFATQLVPALATAQFEQCWSGLRPHRAGGLPVIGCAPLARNVIVAAGHFRAGLQLSPITAVLVRQLVCGQPTLLPVEWFS</sequence>
<organism evidence="5">
    <name type="scientific">Schlesneria paludicola</name>
    <dbReference type="NCBI Taxonomy" id="360056"/>
    <lineage>
        <taxon>Bacteria</taxon>
        <taxon>Pseudomonadati</taxon>
        <taxon>Planctomycetota</taxon>
        <taxon>Planctomycetia</taxon>
        <taxon>Planctomycetales</taxon>
        <taxon>Planctomycetaceae</taxon>
        <taxon>Schlesneria</taxon>
    </lineage>
</organism>
<gene>
    <name evidence="5" type="primary">thiO</name>
    <name evidence="5" type="ORF">ENQ76_12025</name>
</gene>
<keyword evidence="3 5" id="KW-0560">Oxidoreductase</keyword>
<dbReference type="Gene3D" id="3.30.9.10">
    <property type="entry name" value="D-Amino Acid Oxidase, subunit A, domain 2"/>
    <property type="match status" value="1"/>
</dbReference>
<accession>A0A7C2K0J7</accession>
<dbReference type="GO" id="GO:0050660">
    <property type="term" value="F:flavin adenine dinucleotide binding"/>
    <property type="evidence" value="ECO:0007669"/>
    <property type="project" value="InterPro"/>
</dbReference>
<dbReference type="Pfam" id="PF01266">
    <property type="entry name" value="DAO"/>
    <property type="match status" value="1"/>
</dbReference>
<dbReference type="Gene3D" id="3.50.50.60">
    <property type="entry name" value="FAD/NAD(P)-binding domain"/>
    <property type="match status" value="1"/>
</dbReference>
<dbReference type="PANTHER" id="PTHR13847:SF289">
    <property type="entry name" value="GLYCINE OXIDASE"/>
    <property type="match status" value="1"/>
</dbReference>
<dbReference type="SUPFAM" id="SSF54373">
    <property type="entry name" value="FAD-linked reductases, C-terminal domain"/>
    <property type="match status" value="1"/>
</dbReference>
<evidence type="ECO:0000256" key="3">
    <source>
        <dbReference type="ARBA" id="ARBA00023002"/>
    </source>
</evidence>
<dbReference type="NCBIfam" id="TIGR02352">
    <property type="entry name" value="thiamin_ThiO"/>
    <property type="match status" value="1"/>
</dbReference>
<dbReference type="SUPFAM" id="SSF51905">
    <property type="entry name" value="FAD/NAD(P)-binding domain"/>
    <property type="match status" value="1"/>
</dbReference>
<dbReference type="GO" id="GO:0043799">
    <property type="term" value="F:glycine oxidase activity"/>
    <property type="evidence" value="ECO:0007669"/>
    <property type="project" value="UniProtKB-EC"/>
</dbReference>
<comment type="pathway">
    <text evidence="1">Cofactor biosynthesis; thiamine diphosphate biosynthesis.</text>
</comment>
<dbReference type="GO" id="GO:0009228">
    <property type="term" value="P:thiamine biosynthetic process"/>
    <property type="evidence" value="ECO:0007669"/>
    <property type="project" value="UniProtKB-KW"/>
</dbReference>
<dbReference type="InterPro" id="IPR006076">
    <property type="entry name" value="FAD-dep_OxRdtase"/>
</dbReference>
<dbReference type="InterPro" id="IPR012727">
    <property type="entry name" value="Gly_oxidase_ThiO"/>
</dbReference>
<dbReference type="AlphaFoldDB" id="A0A7C2K0J7"/>